<reference evidence="2" key="1">
    <citation type="submission" date="2021-02" db="EMBL/GenBank/DDBJ databases">
        <title>First Annotated Genome of the Yellow-green Alga Tribonema minus.</title>
        <authorList>
            <person name="Mahan K.M."/>
        </authorList>
    </citation>
    <scope>NUCLEOTIDE SEQUENCE</scope>
    <source>
        <strain evidence="2">UTEX B ZZ1240</strain>
    </source>
</reference>
<dbReference type="SUPFAM" id="SSF48371">
    <property type="entry name" value="ARM repeat"/>
    <property type="match status" value="1"/>
</dbReference>
<dbReference type="EMBL" id="JAFCMP010000536">
    <property type="protein sequence ID" value="KAG5176588.1"/>
    <property type="molecule type" value="Genomic_DNA"/>
</dbReference>
<dbReference type="Gene3D" id="1.25.10.10">
    <property type="entry name" value="Leucine-rich Repeat Variant"/>
    <property type="match status" value="1"/>
</dbReference>
<evidence type="ECO:0000256" key="1">
    <source>
        <dbReference type="ARBA" id="ARBA00022737"/>
    </source>
</evidence>
<dbReference type="PANTHER" id="PTHR46618">
    <property type="entry name" value="ARMADILLO REPEAT-CONTAINING PROTEIN 3"/>
    <property type="match status" value="1"/>
</dbReference>
<evidence type="ECO:0000313" key="2">
    <source>
        <dbReference type="EMBL" id="KAG5176588.1"/>
    </source>
</evidence>
<dbReference type="OrthoDB" id="8693905at2759"/>
<keyword evidence="3" id="KW-1185">Reference proteome</keyword>
<accession>A0A836C999</accession>
<dbReference type="InterPro" id="IPR011989">
    <property type="entry name" value="ARM-like"/>
</dbReference>
<sequence>MAAIADIAAKAMLQQPQFHALMVTLLTIIKNISMEPSTLEQLAQCMAFQTLVPVLNSENGNYDKDMESQVIQCMFYLCRISRKRQERAATAGLVPHLQRCINEDSQVQQFALEIICDLAHTSAPVRDILWQHDCVEFYMSIISHARDKHWHVTALRSLSAWLLNDTERVESRLVAPNALAQVISLFCTAQQADFEKVVEELHTMMQKSMLLVKAFGVSEVFVQEVKARLHYPKAMVGKTLLAMLRLIYRNHPKPRELDRRFNLYPTVVKLARNNAQVLVAEMATLLLQDIDELGGKYGV</sequence>
<dbReference type="InterPro" id="IPR016024">
    <property type="entry name" value="ARM-type_fold"/>
</dbReference>
<keyword evidence="1" id="KW-0677">Repeat</keyword>
<dbReference type="PANTHER" id="PTHR46618:SF1">
    <property type="entry name" value="ARMADILLO REPEAT-CONTAINING PROTEIN 3"/>
    <property type="match status" value="1"/>
</dbReference>
<protein>
    <submittedName>
        <fullName evidence="2">Uncharacterized protein</fullName>
    </submittedName>
</protein>
<dbReference type="Proteomes" id="UP000664859">
    <property type="component" value="Unassembled WGS sequence"/>
</dbReference>
<dbReference type="InterPro" id="IPR052441">
    <property type="entry name" value="Armadillo-Ser/Thr_Kinase"/>
</dbReference>
<organism evidence="2 3">
    <name type="scientific">Tribonema minus</name>
    <dbReference type="NCBI Taxonomy" id="303371"/>
    <lineage>
        <taxon>Eukaryota</taxon>
        <taxon>Sar</taxon>
        <taxon>Stramenopiles</taxon>
        <taxon>Ochrophyta</taxon>
        <taxon>PX clade</taxon>
        <taxon>Xanthophyceae</taxon>
        <taxon>Tribonematales</taxon>
        <taxon>Tribonemataceae</taxon>
        <taxon>Tribonema</taxon>
    </lineage>
</organism>
<evidence type="ECO:0000313" key="3">
    <source>
        <dbReference type="Proteomes" id="UP000664859"/>
    </source>
</evidence>
<dbReference type="AlphaFoldDB" id="A0A836C999"/>
<gene>
    <name evidence="2" type="ORF">JKP88DRAFT_335585</name>
</gene>
<proteinExistence type="predicted"/>
<comment type="caution">
    <text evidence="2">The sequence shown here is derived from an EMBL/GenBank/DDBJ whole genome shotgun (WGS) entry which is preliminary data.</text>
</comment>
<name>A0A836C999_9STRA</name>